<evidence type="ECO:0000313" key="2">
    <source>
        <dbReference type="EMBL" id="CAF4522369.1"/>
    </source>
</evidence>
<organism evidence="1 3">
    <name type="scientific">Didymodactylos carnosus</name>
    <dbReference type="NCBI Taxonomy" id="1234261"/>
    <lineage>
        <taxon>Eukaryota</taxon>
        <taxon>Metazoa</taxon>
        <taxon>Spiralia</taxon>
        <taxon>Gnathifera</taxon>
        <taxon>Rotifera</taxon>
        <taxon>Eurotatoria</taxon>
        <taxon>Bdelloidea</taxon>
        <taxon>Philodinida</taxon>
        <taxon>Philodinidae</taxon>
        <taxon>Didymodactylos</taxon>
    </lineage>
</organism>
<evidence type="ECO:0000313" key="3">
    <source>
        <dbReference type="Proteomes" id="UP000663829"/>
    </source>
</evidence>
<keyword evidence="3" id="KW-1185">Reference proteome</keyword>
<dbReference type="OrthoDB" id="9981827at2759"/>
<sequence length="149" mass="17358">ISKYSLITWKLVECWTRNQFLLKKEDEYIRCIRANENGAIIGMTVREKNWTWKINLYDLNMKLVRQGLQIGDGDVLYSNCLLTPTSCSEVPNGIWLFINSDSGQSWLIDEYGRIRQNEAIKNVRNACFLQNYLVLKSKEPSKLGIYQLS</sequence>
<feature type="non-terminal residue" evidence="1">
    <location>
        <position position="1"/>
    </location>
</feature>
<reference evidence="1" key="1">
    <citation type="submission" date="2021-02" db="EMBL/GenBank/DDBJ databases">
        <authorList>
            <person name="Nowell W R."/>
        </authorList>
    </citation>
    <scope>NUCLEOTIDE SEQUENCE</scope>
</reference>
<dbReference type="EMBL" id="CAJOBC010110060">
    <property type="protein sequence ID" value="CAF4522369.1"/>
    <property type="molecule type" value="Genomic_DNA"/>
</dbReference>
<dbReference type="Proteomes" id="UP000663829">
    <property type="component" value="Unassembled WGS sequence"/>
</dbReference>
<dbReference type="EMBL" id="CAJNOQ010042487">
    <property type="protein sequence ID" value="CAF1627231.1"/>
    <property type="molecule type" value="Genomic_DNA"/>
</dbReference>
<gene>
    <name evidence="1" type="ORF">GPM918_LOCUS44119</name>
    <name evidence="2" type="ORF">SRO942_LOCUS45831</name>
</gene>
<accession>A0A816CQ07</accession>
<dbReference type="Proteomes" id="UP000681722">
    <property type="component" value="Unassembled WGS sequence"/>
</dbReference>
<proteinExistence type="predicted"/>
<name>A0A816CQ07_9BILA</name>
<dbReference type="AlphaFoldDB" id="A0A816CQ07"/>
<protein>
    <submittedName>
        <fullName evidence="1">Uncharacterized protein</fullName>
    </submittedName>
</protein>
<comment type="caution">
    <text evidence="1">The sequence shown here is derived from an EMBL/GenBank/DDBJ whole genome shotgun (WGS) entry which is preliminary data.</text>
</comment>
<evidence type="ECO:0000313" key="1">
    <source>
        <dbReference type="EMBL" id="CAF1627231.1"/>
    </source>
</evidence>